<dbReference type="Proteomes" id="UP001154282">
    <property type="component" value="Unassembled WGS sequence"/>
</dbReference>
<comment type="caution">
    <text evidence="2">The sequence shown here is derived from an EMBL/GenBank/DDBJ whole genome shotgun (WGS) entry which is preliminary data.</text>
</comment>
<accession>A0AAV0KPU5</accession>
<evidence type="ECO:0000313" key="3">
    <source>
        <dbReference type="Proteomes" id="UP001154282"/>
    </source>
</evidence>
<feature type="non-terminal residue" evidence="2">
    <location>
        <position position="76"/>
    </location>
</feature>
<dbReference type="EMBL" id="CAMGYJ010000005">
    <property type="protein sequence ID" value="CAI0424021.1"/>
    <property type="molecule type" value="Genomic_DNA"/>
</dbReference>
<dbReference type="AlphaFoldDB" id="A0AAV0KPU5"/>
<proteinExistence type="predicted"/>
<reference evidence="2" key="1">
    <citation type="submission" date="2022-08" db="EMBL/GenBank/DDBJ databases">
        <authorList>
            <person name="Gutierrez-Valencia J."/>
        </authorList>
    </citation>
    <scope>NUCLEOTIDE SEQUENCE</scope>
</reference>
<evidence type="ECO:0000256" key="1">
    <source>
        <dbReference type="SAM" id="MobiDB-lite"/>
    </source>
</evidence>
<feature type="region of interest" description="Disordered" evidence="1">
    <location>
        <begin position="19"/>
        <end position="76"/>
    </location>
</feature>
<gene>
    <name evidence="2" type="ORF">LITE_LOCUS19751</name>
</gene>
<organism evidence="2 3">
    <name type="scientific">Linum tenue</name>
    <dbReference type="NCBI Taxonomy" id="586396"/>
    <lineage>
        <taxon>Eukaryota</taxon>
        <taxon>Viridiplantae</taxon>
        <taxon>Streptophyta</taxon>
        <taxon>Embryophyta</taxon>
        <taxon>Tracheophyta</taxon>
        <taxon>Spermatophyta</taxon>
        <taxon>Magnoliopsida</taxon>
        <taxon>eudicotyledons</taxon>
        <taxon>Gunneridae</taxon>
        <taxon>Pentapetalae</taxon>
        <taxon>rosids</taxon>
        <taxon>fabids</taxon>
        <taxon>Malpighiales</taxon>
        <taxon>Linaceae</taxon>
        <taxon>Linum</taxon>
    </lineage>
</organism>
<protein>
    <submittedName>
        <fullName evidence="2">Uncharacterized protein</fullName>
    </submittedName>
</protein>
<sequence length="76" mass="9201">TKPQIPTRPQITTSLKYFRRQIKTPIPPLFPQRRRQRRRKKKKKKKKEGSRRLPVPRSRSRLRPHPFRFSGDVEGS</sequence>
<evidence type="ECO:0000313" key="2">
    <source>
        <dbReference type="EMBL" id="CAI0424021.1"/>
    </source>
</evidence>
<name>A0AAV0KPU5_9ROSI</name>
<keyword evidence="3" id="KW-1185">Reference proteome</keyword>
<feature type="compositionally biased region" description="Basic residues" evidence="1">
    <location>
        <begin position="32"/>
        <end position="49"/>
    </location>
</feature>
<feature type="non-terminal residue" evidence="2">
    <location>
        <position position="1"/>
    </location>
</feature>